<name>A0ABR6X8W8_9BURK</name>
<gene>
    <name evidence="2" type="ORF">H8K52_18780</name>
</gene>
<proteinExistence type="predicted"/>
<dbReference type="PANTHER" id="PTHR30373:SF8">
    <property type="entry name" value="BLL7265 PROTEIN"/>
    <property type="match status" value="1"/>
</dbReference>
<reference evidence="2 3" key="1">
    <citation type="submission" date="2020-08" db="EMBL/GenBank/DDBJ databases">
        <title>Novel species isolated from subtropical streams in China.</title>
        <authorList>
            <person name="Lu H."/>
        </authorList>
    </citation>
    <scope>NUCLEOTIDE SEQUENCE [LARGE SCALE GENOMIC DNA]</scope>
    <source>
        <strain evidence="2 3">KACC 16656</strain>
    </source>
</reference>
<keyword evidence="3" id="KW-1185">Reference proteome</keyword>
<comment type="caution">
    <text evidence="2">The sequence shown here is derived from an EMBL/GenBank/DDBJ whole genome shotgun (WGS) entry which is preliminary data.</text>
</comment>
<dbReference type="Proteomes" id="UP000648257">
    <property type="component" value="Unassembled WGS sequence"/>
</dbReference>
<evidence type="ECO:0000313" key="3">
    <source>
        <dbReference type="Proteomes" id="UP000648257"/>
    </source>
</evidence>
<accession>A0ABR6X8W8</accession>
<dbReference type="PANTHER" id="PTHR30373">
    <property type="entry name" value="UPF0603 PROTEIN YGCG"/>
    <property type="match status" value="1"/>
</dbReference>
<organism evidence="2 3">
    <name type="scientific">Undibacterium seohonense</name>
    <dbReference type="NCBI Taxonomy" id="1344950"/>
    <lineage>
        <taxon>Bacteria</taxon>
        <taxon>Pseudomonadati</taxon>
        <taxon>Pseudomonadota</taxon>
        <taxon>Betaproteobacteria</taxon>
        <taxon>Burkholderiales</taxon>
        <taxon>Oxalobacteraceae</taxon>
        <taxon>Undibacterium</taxon>
    </lineage>
</organism>
<evidence type="ECO:0000313" key="2">
    <source>
        <dbReference type="EMBL" id="MBC3809390.1"/>
    </source>
</evidence>
<dbReference type="Gene3D" id="3.10.310.50">
    <property type="match status" value="1"/>
</dbReference>
<protein>
    <submittedName>
        <fullName evidence="2">TPM domain-containing protein</fullName>
    </submittedName>
</protein>
<sequence length="170" mass="19697">MDNNRLWKNLRSQLLPNPYRQHFNSENRKLLSNHIAEAEGGHRGEIRLVIESQMPLTMVINKISPRQRAIAWFADLQVWDTEENSGILLYLLLSERKIEIIADRGIAKRVEQAQWDQICQQLQNQLGAEHVVDGLTQALQQFGNLLRLHYPIDLLADNPDELSNELIFIP</sequence>
<evidence type="ECO:0000259" key="1">
    <source>
        <dbReference type="Pfam" id="PF04536"/>
    </source>
</evidence>
<dbReference type="EMBL" id="JACOFW010000032">
    <property type="protein sequence ID" value="MBC3809390.1"/>
    <property type="molecule type" value="Genomic_DNA"/>
</dbReference>
<dbReference type="InterPro" id="IPR007621">
    <property type="entry name" value="TPM_dom"/>
</dbReference>
<feature type="domain" description="TPM" evidence="1">
    <location>
        <begin position="21"/>
        <end position="143"/>
    </location>
</feature>
<dbReference type="Pfam" id="PF04536">
    <property type="entry name" value="TPM_phosphatase"/>
    <property type="match status" value="1"/>
</dbReference>
<dbReference type="RefSeq" id="WP_186924447.1">
    <property type="nucleotide sequence ID" value="NZ_JACOFW010000032.1"/>
</dbReference>